<dbReference type="GO" id="GO:0007010">
    <property type="term" value="P:cytoskeleton organization"/>
    <property type="evidence" value="ECO:0007669"/>
    <property type="project" value="InterPro"/>
</dbReference>
<dbReference type="WBParaSite" id="Minc3s00101g04588">
    <property type="protein sequence ID" value="Minc3s00101g04588"/>
    <property type="gene ID" value="Minc3s00101g04588"/>
</dbReference>
<dbReference type="InterPro" id="IPR003128">
    <property type="entry name" value="Villin_headpiece"/>
</dbReference>
<dbReference type="GO" id="GO:0030032">
    <property type="term" value="P:lamellipodium assembly"/>
    <property type="evidence" value="ECO:0007669"/>
    <property type="project" value="TreeGrafter"/>
</dbReference>
<dbReference type="SUPFAM" id="SSF47050">
    <property type="entry name" value="VHP, Villin headpiece domain"/>
    <property type="match status" value="1"/>
</dbReference>
<accession>A0A914KV48</accession>
<dbReference type="InterPro" id="IPR036886">
    <property type="entry name" value="Villin_headpiece_dom_sf"/>
</dbReference>
<dbReference type="Proteomes" id="UP000887563">
    <property type="component" value="Unplaced"/>
</dbReference>
<proteinExistence type="predicted"/>
<keyword evidence="2" id="KW-1185">Reference proteome</keyword>
<dbReference type="Gene3D" id="1.10.950.10">
    <property type="entry name" value="Villin headpiece domain"/>
    <property type="match status" value="1"/>
</dbReference>
<dbReference type="PANTHER" id="PTHR24213:SF9">
    <property type="entry name" value="UNCOORDINATED 115A, ISOFORM B-RELATED"/>
    <property type="match status" value="1"/>
</dbReference>
<name>A0A914KV48_MELIC</name>
<organism evidence="2 3">
    <name type="scientific">Meloidogyne incognita</name>
    <name type="common">Southern root-knot nematode worm</name>
    <name type="synonym">Oxyuris incognita</name>
    <dbReference type="NCBI Taxonomy" id="6306"/>
    <lineage>
        <taxon>Eukaryota</taxon>
        <taxon>Metazoa</taxon>
        <taxon>Ecdysozoa</taxon>
        <taxon>Nematoda</taxon>
        <taxon>Chromadorea</taxon>
        <taxon>Rhabditida</taxon>
        <taxon>Tylenchina</taxon>
        <taxon>Tylenchomorpha</taxon>
        <taxon>Tylenchoidea</taxon>
        <taxon>Meloidogynidae</taxon>
        <taxon>Meloidogyninae</taxon>
        <taxon>Meloidogyne</taxon>
        <taxon>Meloidogyne incognita group</taxon>
    </lineage>
</organism>
<dbReference type="SMART" id="SM00153">
    <property type="entry name" value="VHP"/>
    <property type="match status" value="1"/>
</dbReference>
<dbReference type="PANTHER" id="PTHR24213">
    <property type="entry name" value="ACTIN-BINDING LIM PROTEIN"/>
    <property type="match status" value="1"/>
</dbReference>
<dbReference type="FunFam" id="1.10.950.10:FF:000009">
    <property type="entry name" value="Unc-115 protein"/>
    <property type="match status" value="1"/>
</dbReference>
<evidence type="ECO:0000313" key="2">
    <source>
        <dbReference type="Proteomes" id="UP000887563"/>
    </source>
</evidence>
<evidence type="ECO:0000259" key="1">
    <source>
        <dbReference type="PROSITE" id="PS51089"/>
    </source>
</evidence>
<feature type="domain" description="HP" evidence="1">
    <location>
        <begin position="23"/>
        <end position="88"/>
    </location>
</feature>
<evidence type="ECO:0000313" key="3">
    <source>
        <dbReference type="WBParaSite" id="Minc3s00101g04588"/>
    </source>
</evidence>
<dbReference type="GO" id="GO:0015629">
    <property type="term" value="C:actin cytoskeleton"/>
    <property type="evidence" value="ECO:0007669"/>
    <property type="project" value="TreeGrafter"/>
</dbReference>
<dbReference type="AlphaFoldDB" id="A0A914KV48"/>
<dbReference type="Pfam" id="PF02209">
    <property type="entry name" value="VHP"/>
    <property type="match status" value="1"/>
</dbReference>
<dbReference type="PROSITE" id="PS51089">
    <property type="entry name" value="HP"/>
    <property type="match status" value="1"/>
</dbReference>
<reference evidence="3" key="1">
    <citation type="submission" date="2022-11" db="UniProtKB">
        <authorList>
            <consortium name="WormBaseParasite"/>
        </authorList>
    </citation>
    <scope>IDENTIFICATION</scope>
</reference>
<dbReference type="GO" id="GO:0051015">
    <property type="term" value="F:actin filament binding"/>
    <property type="evidence" value="ECO:0007669"/>
    <property type="project" value="TreeGrafter"/>
</dbReference>
<protein>
    <submittedName>
        <fullName evidence="3">HP domain-containing protein</fullName>
    </submittedName>
</protein>
<sequence>MSAAVGGATASPAYLRSSLPDMSKPVKIYPLEHLQTTNKQLPEDVDRQHLERHLGRDEFDKCFGMTPIEFYKLPEWKRINLKRKHKLF</sequence>
<dbReference type="InterPro" id="IPR051618">
    <property type="entry name" value="Actin-binding_LIM"/>
</dbReference>